<keyword evidence="1" id="KW-0863">Zinc-finger</keyword>
<dbReference type="AlphaFoldDB" id="A0A3M2SLJ3"/>
<dbReference type="STRING" id="2010991.A0A3M2SLJ3"/>
<feature type="domain" description="C2H2-type" evidence="2">
    <location>
        <begin position="157"/>
        <end position="185"/>
    </location>
</feature>
<dbReference type="Pfam" id="PF24537">
    <property type="entry name" value="zf-C2H2_fungi"/>
    <property type="match status" value="1"/>
</dbReference>
<sequence length="301" mass="34648">MLPDDPFHSQNRCSSYQDLVIDGSSRLDPSPRIYWGNDKDHAAPVPSRRNLCNTRRRQMGSCKSVTLSDAQAAGSQPSWKVFPLLDRALDRARHNDILPITPSRSIPKAATGMITWRLNQPQRTTAPVRFRCQCCSKRPQIFKTAQELAAHETKKLYKCPFCTSRFKNKNESLRHQNSMHIRSQSWSCATLLEYNQLFYNSWERPGQADICTYCGIEFPRSGGETSPGAWAERQVTDEDWAERIKHVHEAHKFHECDLAKRFYRADHQKQHLRYSHFCKDGIWLDSLVRMCMAGEAATSSS</sequence>
<accession>A0A3M2SLJ3</accession>
<gene>
    <name evidence="3" type="ORF">CDV36_001920</name>
</gene>
<dbReference type="PROSITE" id="PS50157">
    <property type="entry name" value="ZINC_FINGER_C2H2_2"/>
    <property type="match status" value="1"/>
</dbReference>
<dbReference type="PROSITE" id="PS00028">
    <property type="entry name" value="ZINC_FINGER_C2H2_1"/>
    <property type="match status" value="1"/>
</dbReference>
<evidence type="ECO:0000259" key="2">
    <source>
        <dbReference type="PROSITE" id="PS50157"/>
    </source>
</evidence>
<keyword evidence="1" id="KW-0862">Zinc</keyword>
<protein>
    <recommendedName>
        <fullName evidence="2">C2H2-type domain-containing protein</fullName>
    </recommendedName>
</protein>
<dbReference type="Gene3D" id="3.30.160.60">
    <property type="entry name" value="Classic Zinc Finger"/>
    <property type="match status" value="1"/>
</dbReference>
<name>A0A3M2SLJ3_9HYPO</name>
<comment type="caution">
    <text evidence="3">The sequence shown here is derived from an EMBL/GenBank/DDBJ whole genome shotgun (WGS) entry which is preliminary data.</text>
</comment>
<dbReference type="OrthoDB" id="3524154at2759"/>
<dbReference type="InterPro" id="IPR057026">
    <property type="entry name" value="Znf-C2H2_ascomycetes"/>
</dbReference>
<evidence type="ECO:0000313" key="4">
    <source>
        <dbReference type="Proteomes" id="UP000277212"/>
    </source>
</evidence>
<dbReference type="GO" id="GO:0008270">
    <property type="term" value="F:zinc ion binding"/>
    <property type="evidence" value="ECO:0007669"/>
    <property type="project" value="UniProtKB-KW"/>
</dbReference>
<proteinExistence type="predicted"/>
<keyword evidence="4" id="KW-1185">Reference proteome</keyword>
<reference evidence="3 4" key="1">
    <citation type="submission" date="2017-06" db="EMBL/GenBank/DDBJ databases">
        <title>Comparative genomic analysis of Ambrosia Fusariam Clade fungi.</title>
        <authorList>
            <person name="Stajich J.E."/>
            <person name="Carrillo J."/>
            <person name="Kijimoto T."/>
            <person name="Eskalen A."/>
            <person name="O'Donnell K."/>
            <person name="Kasson M."/>
        </authorList>
    </citation>
    <scope>NUCLEOTIDE SEQUENCE [LARGE SCALE GENOMIC DNA]</scope>
    <source>
        <strain evidence="3">UCR3666</strain>
    </source>
</reference>
<evidence type="ECO:0000313" key="3">
    <source>
        <dbReference type="EMBL" id="RMJ18398.1"/>
    </source>
</evidence>
<dbReference type="InterPro" id="IPR013087">
    <property type="entry name" value="Znf_C2H2_type"/>
</dbReference>
<keyword evidence="1" id="KW-0479">Metal-binding</keyword>
<dbReference type="SMART" id="SM00355">
    <property type="entry name" value="ZnF_C2H2"/>
    <property type="match status" value="2"/>
</dbReference>
<dbReference type="Proteomes" id="UP000277212">
    <property type="component" value="Unassembled WGS sequence"/>
</dbReference>
<dbReference type="EMBL" id="NKUJ01000019">
    <property type="protein sequence ID" value="RMJ18398.1"/>
    <property type="molecule type" value="Genomic_DNA"/>
</dbReference>
<organism evidence="3 4">
    <name type="scientific">Fusarium kuroshium</name>
    <dbReference type="NCBI Taxonomy" id="2010991"/>
    <lineage>
        <taxon>Eukaryota</taxon>
        <taxon>Fungi</taxon>
        <taxon>Dikarya</taxon>
        <taxon>Ascomycota</taxon>
        <taxon>Pezizomycotina</taxon>
        <taxon>Sordariomycetes</taxon>
        <taxon>Hypocreomycetidae</taxon>
        <taxon>Hypocreales</taxon>
        <taxon>Nectriaceae</taxon>
        <taxon>Fusarium</taxon>
        <taxon>Fusarium solani species complex</taxon>
    </lineage>
</organism>
<evidence type="ECO:0000256" key="1">
    <source>
        <dbReference type="PROSITE-ProRule" id="PRU00042"/>
    </source>
</evidence>